<protein>
    <submittedName>
        <fullName evidence="4">DegT/DnrJ/EryC1/StrS aminotransferase family protein</fullName>
    </submittedName>
</protein>
<dbReference type="SUPFAM" id="SSF53383">
    <property type="entry name" value="PLP-dependent transferases"/>
    <property type="match status" value="1"/>
</dbReference>
<dbReference type="InterPro" id="IPR000653">
    <property type="entry name" value="DegT/StrS_aminotransferase"/>
</dbReference>
<dbReference type="Gene3D" id="3.40.640.10">
    <property type="entry name" value="Type I PLP-dependent aspartate aminotransferase-like (Major domain)"/>
    <property type="match status" value="1"/>
</dbReference>
<organism evidence="4 5">
    <name type="scientific">Pseudodesulfovibrio hydrargyri</name>
    <dbReference type="NCBI Taxonomy" id="2125990"/>
    <lineage>
        <taxon>Bacteria</taxon>
        <taxon>Pseudomonadati</taxon>
        <taxon>Thermodesulfobacteriota</taxon>
        <taxon>Desulfovibrionia</taxon>
        <taxon>Desulfovibrionales</taxon>
        <taxon>Desulfovibrionaceae</taxon>
    </lineage>
</organism>
<dbReference type="GO" id="GO:0030170">
    <property type="term" value="F:pyridoxal phosphate binding"/>
    <property type="evidence" value="ECO:0007669"/>
    <property type="project" value="TreeGrafter"/>
</dbReference>
<feature type="region of interest" description="Disordered" evidence="3">
    <location>
        <begin position="1"/>
        <end position="23"/>
    </location>
</feature>
<keyword evidence="4" id="KW-0032">Aminotransferase</keyword>
<dbReference type="RefSeq" id="WP_071544780.1">
    <property type="nucleotide sequence ID" value="NZ_LKAQ01000004.1"/>
</dbReference>
<dbReference type="GO" id="GO:0008483">
    <property type="term" value="F:transaminase activity"/>
    <property type="evidence" value="ECO:0007669"/>
    <property type="project" value="UniProtKB-KW"/>
</dbReference>
<keyword evidence="4" id="KW-0808">Transferase</keyword>
<name>A0A1J5N0R9_9BACT</name>
<dbReference type="AlphaFoldDB" id="A0A1J5N0R9"/>
<accession>A0A1J5N0R9</accession>
<gene>
    <name evidence="4" type="ORF">BerOc1_01159</name>
</gene>
<dbReference type="GO" id="GO:0000271">
    <property type="term" value="P:polysaccharide biosynthetic process"/>
    <property type="evidence" value="ECO:0007669"/>
    <property type="project" value="TreeGrafter"/>
</dbReference>
<evidence type="ECO:0000256" key="1">
    <source>
        <dbReference type="ARBA" id="ARBA00037999"/>
    </source>
</evidence>
<evidence type="ECO:0000256" key="3">
    <source>
        <dbReference type="SAM" id="MobiDB-lite"/>
    </source>
</evidence>
<dbReference type="EMBL" id="LKAQ01000004">
    <property type="protein sequence ID" value="OIQ49235.1"/>
    <property type="molecule type" value="Genomic_DNA"/>
</dbReference>
<dbReference type="PANTHER" id="PTHR30244:SF34">
    <property type="entry name" value="DTDP-4-AMINO-4,6-DIDEOXYGALACTOSE TRANSAMINASE"/>
    <property type="match status" value="1"/>
</dbReference>
<keyword evidence="5" id="KW-1185">Reference proteome</keyword>
<dbReference type="InterPro" id="IPR015424">
    <property type="entry name" value="PyrdxlP-dep_Trfase"/>
</dbReference>
<evidence type="ECO:0000256" key="2">
    <source>
        <dbReference type="RuleBase" id="RU004508"/>
    </source>
</evidence>
<proteinExistence type="inferred from homology"/>
<comment type="caution">
    <text evidence="4">The sequence shown here is derived from an EMBL/GenBank/DDBJ whole genome shotgun (WGS) entry which is preliminary data.</text>
</comment>
<dbReference type="Gene3D" id="3.90.1150.10">
    <property type="entry name" value="Aspartate Aminotransferase, domain 1"/>
    <property type="match status" value="1"/>
</dbReference>
<dbReference type="Pfam" id="PF01041">
    <property type="entry name" value="DegT_DnrJ_EryC1"/>
    <property type="match status" value="1"/>
</dbReference>
<sequence>MIHLLRQFDPTTPPPETGGGVEQWTPRCSSSCFASTGRSLVAFLVDTLGLSSDHTCLIPAYVPEGVVQPLRMSGIRVDFYRVDHRLFADPERLSRQVEKDPSVRLVVLIHPFGFEQPVRPIRDMLSGRGIAILEDCAQALLSRTEDGTTLGQEGDFSLFSLNKFLPVPDGAVLQSHCRGTSVDCGQLARGPEGWRESILAYEEHLRLNHALLTSTSPDRRLLEETGEAYERYYSFVNRELGLSAPSDVTLDRLRRLAPGAMAEARRRNCALLYAGLKQTTFRFVYPQWDDRTVPMAVPVRVRPEERERIADRLFERNILLSTLVDKWNFIPPGRESAFPAESEFMASHLLVPVNEFLSSEEMEYMVATMNQI</sequence>
<keyword evidence="2" id="KW-0663">Pyridoxal phosphate</keyword>
<reference evidence="4 5" key="1">
    <citation type="submission" date="2015-09" db="EMBL/GenBank/DDBJ databases">
        <title>Genome of Desulfovibrio dechloracetivorans BerOc1, a mercury methylating strain isolated from highly hydrocarbons and metals contaminated coastal sediments.</title>
        <authorList>
            <person name="Goni Urriza M."/>
            <person name="Gassie C."/>
            <person name="Bouchez O."/>
            <person name="Klopp C."/>
            <person name="Ranchou-Peyruse A."/>
            <person name="Remy G."/>
        </authorList>
    </citation>
    <scope>NUCLEOTIDE SEQUENCE [LARGE SCALE GENOMIC DNA]</scope>
    <source>
        <strain evidence="4 5">BerOc1</strain>
    </source>
</reference>
<dbReference type="PANTHER" id="PTHR30244">
    <property type="entry name" value="TRANSAMINASE"/>
    <property type="match status" value="1"/>
</dbReference>
<evidence type="ECO:0000313" key="5">
    <source>
        <dbReference type="Proteomes" id="UP000181901"/>
    </source>
</evidence>
<dbReference type="InterPro" id="IPR015422">
    <property type="entry name" value="PyrdxlP-dep_Trfase_small"/>
</dbReference>
<dbReference type="OrthoDB" id="5454373at2"/>
<dbReference type="InterPro" id="IPR015421">
    <property type="entry name" value="PyrdxlP-dep_Trfase_major"/>
</dbReference>
<evidence type="ECO:0000313" key="4">
    <source>
        <dbReference type="EMBL" id="OIQ49235.1"/>
    </source>
</evidence>
<comment type="similarity">
    <text evidence="1 2">Belongs to the DegT/DnrJ/EryC1 family.</text>
</comment>
<dbReference type="Proteomes" id="UP000181901">
    <property type="component" value="Unassembled WGS sequence"/>
</dbReference>